<reference evidence="1 3" key="1">
    <citation type="journal article" date="2012" name="Nat. Biotechnol.">
        <title>Reference genome sequence of the model plant Setaria.</title>
        <authorList>
            <person name="Bennetzen J.L."/>
            <person name="Schmutz J."/>
            <person name="Wang H."/>
            <person name="Percifield R."/>
            <person name="Hawkins J."/>
            <person name="Pontaroli A.C."/>
            <person name="Estep M."/>
            <person name="Feng L."/>
            <person name="Vaughn J.N."/>
            <person name="Grimwood J."/>
            <person name="Jenkins J."/>
            <person name="Barry K."/>
            <person name="Lindquist E."/>
            <person name="Hellsten U."/>
            <person name="Deshpande S."/>
            <person name="Wang X."/>
            <person name="Wu X."/>
            <person name="Mitros T."/>
            <person name="Triplett J."/>
            <person name="Yang X."/>
            <person name="Ye C.Y."/>
            <person name="Mauro-Herrera M."/>
            <person name="Wang L."/>
            <person name="Li P."/>
            <person name="Sharma M."/>
            <person name="Sharma R."/>
            <person name="Ronald P.C."/>
            <person name="Panaud O."/>
            <person name="Kellogg E.A."/>
            <person name="Brutnell T.P."/>
            <person name="Doust A.N."/>
            <person name="Tuskan G.A."/>
            <person name="Rokhsar D."/>
            <person name="Devos K.M."/>
        </authorList>
    </citation>
    <scope>NUCLEOTIDE SEQUENCE [LARGE SCALE GENOMIC DNA]</scope>
    <source>
        <strain evidence="3">cv. Yugu1</strain>
        <strain evidence="1">Yugu1</strain>
    </source>
</reference>
<keyword evidence="3" id="KW-1185">Reference proteome</keyword>
<evidence type="ECO:0000313" key="1">
    <source>
        <dbReference type="EMBL" id="RCV27838.1"/>
    </source>
</evidence>
<proteinExistence type="predicted"/>
<dbReference type="HOGENOM" id="CLU_1663730_0_0_1"/>
<dbReference type="PANTHER" id="PTHR33085">
    <property type="entry name" value="OS12G0113100 PROTEIN-RELATED"/>
    <property type="match status" value="1"/>
</dbReference>
<dbReference type="OrthoDB" id="668516at2759"/>
<protein>
    <submittedName>
        <fullName evidence="1 2">Uncharacterized protein</fullName>
    </submittedName>
</protein>
<dbReference type="EMBL" id="AGNK02003342">
    <property type="status" value="NOT_ANNOTATED_CDS"/>
    <property type="molecule type" value="Genomic_DNA"/>
</dbReference>
<dbReference type="EMBL" id="CM003532">
    <property type="protein sequence ID" value="RCV27838.1"/>
    <property type="molecule type" value="Genomic_DNA"/>
</dbReference>
<dbReference type="AlphaFoldDB" id="K3XSJ1"/>
<dbReference type="Pfam" id="PF07893">
    <property type="entry name" value="DUF1668"/>
    <property type="match status" value="1"/>
</dbReference>
<organism evidence="1">
    <name type="scientific">Setaria italica</name>
    <name type="common">Foxtail millet</name>
    <name type="synonym">Panicum italicum</name>
    <dbReference type="NCBI Taxonomy" id="4555"/>
    <lineage>
        <taxon>Eukaryota</taxon>
        <taxon>Viridiplantae</taxon>
        <taxon>Streptophyta</taxon>
        <taxon>Embryophyta</taxon>
        <taxon>Tracheophyta</taxon>
        <taxon>Spermatophyta</taxon>
        <taxon>Magnoliopsida</taxon>
        <taxon>Liliopsida</taxon>
        <taxon>Poales</taxon>
        <taxon>Poaceae</taxon>
        <taxon>PACMAD clade</taxon>
        <taxon>Panicoideae</taxon>
        <taxon>Panicodae</taxon>
        <taxon>Paniceae</taxon>
        <taxon>Cenchrinae</taxon>
        <taxon>Setaria</taxon>
    </lineage>
</organism>
<dbReference type="Proteomes" id="UP000004995">
    <property type="component" value="Unassembled WGS sequence"/>
</dbReference>
<dbReference type="EnsemblPlants" id="KQL07441">
    <property type="protein sequence ID" value="KQL07441"/>
    <property type="gene ID" value="SETIT_004890mg"/>
</dbReference>
<evidence type="ECO:0000313" key="3">
    <source>
        <dbReference type="Proteomes" id="UP000004995"/>
    </source>
</evidence>
<evidence type="ECO:0000313" key="2">
    <source>
        <dbReference type="EnsemblPlants" id="KQL07441"/>
    </source>
</evidence>
<dbReference type="InterPro" id="IPR012871">
    <property type="entry name" value="DUF1668_ORYSA"/>
</dbReference>
<reference evidence="2" key="3">
    <citation type="submission" date="2018-08" db="UniProtKB">
        <authorList>
            <consortium name="EnsemblPlants"/>
        </authorList>
    </citation>
    <scope>IDENTIFICATION</scope>
    <source>
        <strain evidence="2">Yugu1</strain>
    </source>
</reference>
<dbReference type="PANTHER" id="PTHR33085:SF63">
    <property type="entry name" value="DUF295 DOMAIN-CONTAINING PROTEIN"/>
    <property type="match status" value="1"/>
</dbReference>
<accession>K3XSJ1</accession>
<name>K3XSJ1_SETIT</name>
<reference evidence="1" key="2">
    <citation type="submission" date="2015-07" db="EMBL/GenBank/DDBJ databases">
        <authorList>
            <person name="Noorani M."/>
        </authorList>
    </citation>
    <scope>NUCLEOTIDE SEQUENCE</scope>
    <source>
        <strain evidence="1">Yugu1</strain>
    </source>
</reference>
<gene>
    <name evidence="1" type="ORF">SETIT_5G357500v2</name>
</gene>
<dbReference type="Gramene" id="KQL07441">
    <property type="protein sequence ID" value="KQL07441"/>
    <property type="gene ID" value="SETIT_004890mg"/>
</dbReference>
<sequence length="159" mass="18011">MTPKNGVCHRGHRLNRSTNHATDVSFVFDAATRLVSPAPPFQSPKKSATFWMVGGTIYALDLNSRDANESQERCLFERLALPPPFKEDCYLELKSHIVHPDSTTVSLSFRMAQTFSFDGERLEWARHGCWALPFDGEAYHVREQFGVTWEGSDSRIYAG</sequence>